<dbReference type="AlphaFoldDB" id="A0A238J3A5"/>
<dbReference type="PANTHER" id="PTHR43313:SF1">
    <property type="entry name" value="3BETA-HYDROXYSTEROID DEHYDROGENASE DHS-16"/>
    <property type="match status" value="1"/>
</dbReference>
<dbReference type="InterPro" id="IPR036291">
    <property type="entry name" value="NAD(P)-bd_dom_sf"/>
</dbReference>
<evidence type="ECO:0000313" key="3">
    <source>
        <dbReference type="Proteomes" id="UP000201838"/>
    </source>
</evidence>
<dbReference type="Proteomes" id="UP000201838">
    <property type="component" value="Unassembled WGS sequence"/>
</dbReference>
<dbReference type="GO" id="GO:0004316">
    <property type="term" value="F:3-oxoacyl-[acyl-carrier-protein] reductase (NADPH) activity"/>
    <property type="evidence" value="ECO:0007669"/>
    <property type="project" value="UniProtKB-EC"/>
</dbReference>
<evidence type="ECO:0000313" key="2">
    <source>
        <dbReference type="EMBL" id="SMX25168.1"/>
    </source>
</evidence>
<organism evidence="2 3">
    <name type="scientific">Boseongicola aestuarii</name>
    <dbReference type="NCBI Taxonomy" id="1470561"/>
    <lineage>
        <taxon>Bacteria</taxon>
        <taxon>Pseudomonadati</taxon>
        <taxon>Pseudomonadota</taxon>
        <taxon>Alphaproteobacteria</taxon>
        <taxon>Rhodobacterales</taxon>
        <taxon>Paracoccaceae</taxon>
        <taxon>Boseongicola</taxon>
    </lineage>
</organism>
<dbReference type="PRINTS" id="PR00081">
    <property type="entry name" value="GDHRDH"/>
</dbReference>
<protein>
    <submittedName>
        <fullName evidence="2">3-oxoacyl-[acyl-carrier-protein] reductase FabG</fullName>
        <ecNumber evidence="2">1.1.1.100</ecNumber>
    </submittedName>
</protein>
<dbReference type="GO" id="GO:0008202">
    <property type="term" value="P:steroid metabolic process"/>
    <property type="evidence" value="ECO:0007669"/>
    <property type="project" value="TreeGrafter"/>
</dbReference>
<dbReference type="CDD" id="cd05374">
    <property type="entry name" value="17beta-HSD-like_SDR_c"/>
    <property type="match status" value="1"/>
</dbReference>
<dbReference type="PROSITE" id="PS00061">
    <property type="entry name" value="ADH_SHORT"/>
    <property type="match status" value="1"/>
</dbReference>
<comment type="similarity">
    <text evidence="1">Belongs to the short-chain dehydrogenases/reductases (SDR) family.</text>
</comment>
<dbReference type="PANTHER" id="PTHR43313">
    <property type="entry name" value="SHORT-CHAIN DEHYDROGENASE/REDUCTASE FAMILY 9C"/>
    <property type="match status" value="1"/>
</dbReference>
<dbReference type="EMBL" id="FXXQ01000012">
    <property type="protein sequence ID" value="SMX25168.1"/>
    <property type="molecule type" value="Genomic_DNA"/>
</dbReference>
<reference evidence="2 3" key="1">
    <citation type="submission" date="2017-05" db="EMBL/GenBank/DDBJ databases">
        <authorList>
            <person name="Song R."/>
            <person name="Chenine A.L."/>
            <person name="Ruprecht R.M."/>
        </authorList>
    </citation>
    <scope>NUCLEOTIDE SEQUENCE [LARGE SCALE GENOMIC DNA]</scope>
    <source>
        <strain evidence="2 3">CECT 8489</strain>
    </source>
</reference>
<dbReference type="Pfam" id="PF00106">
    <property type="entry name" value="adh_short"/>
    <property type="match status" value="1"/>
</dbReference>
<dbReference type="Gene3D" id="3.40.50.720">
    <property type="entry name" value="NAD(P)-binding Rossmann-like Domain"/>
    <property type="match status" value="1"/>
</dbReference>
<name>A0A238J3A5_9RHOB</name>
<dbReference type="PRINTS" id="PR00080">
    <property type="entry name" value="SDRFAMILY"/>
</dbReference>
<dbReference type="InterPro" id="IPR002347">
    <property type="entry name" value="SDR_fam"/>
</dbReference>
<proteinExistence type="inferred from homology"/>
<dbReference type="SUPFAM" id="SSF51735">
    <property type="entry name" value="NAD(P)-binding Rossmann-fold domains"/>
    <property type="match status" value="1"/>
</dbReference>
<keyword evidence="2" id="KW-0560">Oxidoreductase</keyword>
<dbReference type="InterPro" id="IPR020904">
    <property type="entry name" value="Sc_DH/Rdtase_CS"/>
</dbReference>
<keyword evidence="3" id="KW-1185">Reference proteome</keyword>
<accession>A0A238J3A5</accession>
<dbReference type="EC" id="1.1.1.100" evidence="2"/>
<gene>
    <name evidence="2" type="primary">fabG_10</name>
    <name evidence="2" type="ORF">BOA8489_03303</name>
</gene>
<evidence type="ECO:0000256" key="1">
    <source>
        <dbReference type="RuleBase" id="RU000363"/>
    </source>
</evidence>
<sequence>MHHMTKAAKSILITGASSGIGFDATTTLQSRGWRVFAACRQKADADRLKANGLPDAVHLDYEDPASITACVNHVLTETGGTLDALFNNGAYAIPGPLEDLSRAALSANLNANFLGWHDLTVQILPAMRGQGHGRIVNCSSVMGFVSTPYRGAYAASKYAVEAWSDALRMEMADLGIHVALIEPGPIQTDFRKNAVKRFEQWIDWENSPRVEDYRSHLLDKLQKGSNKSIFAKSPAAVTEKLIHAIESPRPKARYFVTIPTYATDLLRRILPTSLLDRVMRRA</sequence>